<keyword evidence="4" id="KW-1185">Reference proteome</keyword>
<accession>A0A074ZP43</accession>
<organism evidence="3 4">
    <name type="scientific">Opisthorchis viverrini</name>
    <name type="common">Southeast Asian liver fluke</name>
    <dbReference type="NCBI Taxonomy" id="6198"/>
    <lineage>
        <taxon>Eukaryota</taxon>
        <taxon>Metazoa</taxon>
        <taxon>Spiralia</taxon>
        <taxon>Lophotrochozoa</taxon>
        <taxon>Platyhelminthes</taxon>
        <taxon>Trematoda</taxon>
        <taxon>Digenea</taxon>
        <taxon>Opisthorchiida</taxon>
        <taxon>Opisthorchiata</taxon>
        <taxon>Opisthorchiidae</taxon>
        <taxon>Opisthorchis</taxon>
    </lineage>
</organism>
<keyword evidence="2" id="KW-1133">Transmembrane helix</keyword>
<keyword evidence="2" id="KW-0472">Membrane</keyword>
<dbReference type="KEGG" id="ovi:T265_13490"/>
<dbReference type="Proteomes" id="UP000054324">
    <property type="component" value="Unassembled WGS sequence"/>
</dbReference>
<keyword evidence="2" id="KW-0812">Transmembrane</keyword>
<feature type="region of interest" description="Disordered" evidence="1">
    <location>
        <begin position="377"/>
        <end position="411"/>
    </location>
</feature>
<proteinExistence type="predicted"/>
<feature type="transmembrane region" description="Helical" evidence="2">
    <location>
        <begin position="293"/>
        <end position="312"/>
    </location>
</feature>
<gene>
    <name evidence="3" type="ORF">T265_13490</name>
</gene>
<dbReference type="GeneID" id="20327657"/>
<dbReference type="CTD" id="20327657"/>
<reference evidence="3 4" key="1">
    <citation type="submission" date="2013-11" db="EMBL/GenBank/DDBJ databases">
        <title>Opisthorchis viverrini - life in the bile duct.</title>
        <authorList>
            <person name="Young N.D."/>
            <person name="Nagarajan N."/>
            <person name="Lin S.J."/>
            <person name="Korhonen P.K."/>
            <person name="Jex A.R."/>
            <person name="Hall R.S."/>
            <person name="Safavi-Hemami H."/>
            <person name="Kaewkong W."/>
            <person name="Bertrand D."/>
            <person name="Gao S."/>
            <person name="Seet Q."/>
            <person name="Wongkham S."/>
            <person name="Teh B.T."/>
            <person name="Wongkham C."/>
            <person name="Intapan P.M."/>
            <person name="Maleewong W."/>
            <person name="Yang X."/>
            <person name="Hu M."/>
            <person name="Wang Z."/>
            <person name="Hofmann A."/>
            <person name="Sternberg P.W."/>
            <person name="Tan P."/>
            <person name="Wang J."/>
            <person name="Gasser R.B."/>
        </authorList>
    </citation>
    <scope>NUCLEOTIDE SEQUENCE [LARGE SCALE GENOMIC DNA]</scope>
</reference>
<feature type="compositionally biased region" description="Polar residues" evidence="1">
    <location>
        <begin position="395"/>
        <end position="404"/>
    </location>
</feature>
<protein>
    <submittedName>
        <fullName evidence="3">Uncharacterized protein</fullName>
    </submittedName>
</protein>
<dbReference type="EMBL" id="KL596689">
    <property type="protein sequence ID" value="KER28891.1"/>
    <property type="molecule type" value="Genomic_DNA"/>
</dbReference>
<evidence type="ECO:0000256" key="2">
    <source>
        <dbReference type="SAM" id="Phobius"/>
    </source>
</evidence>
<feature type="non-terminal residue" evidence="3">
    <location>
        <position position="1"/>
    </location>
</feature>
<evidence type="ECO:0000313" key="3">
    <source>
        <dbReference type="EMBL" id="KER28891.1"/>
    </source>
</evidence>
<sequence length="476" mass="53913">GIVKPHLEPLLREYPAGSSVQCVSSQQSVLHSLVEMTLVSDNLGRVTADRSSVVWFPIRDSYRIIEAYLACHLRATYMDKLYGQVWLMVPVRVLATERLFVSPNPVVDEEEIVSCKTFSPISEKFPPVLILPFRMDKHMLTREDASVYEVNNQMHSGGHVYHCTLFLPGRSPQVLEDRISVLHLPQTTVLEEVKDNDELLGWFCLTDGYPNEASTYQLTILEQPSNSFYQIDVNELVLTPYSVFGQLRVQCIAEGVWNGQNIVVNGTHNLTYVGSNRMTAKHKALFRINPNQVYYTLVLVSVSIYFGIYGYLLRRTLKDKKADQVPVDPVMIHNVILNIHEVSLGWTDFGHLCSLLHEFNTIHKICFMLAESDLQSQPTSSPNDLQPVEVEPDHSLTSGDSISTDGDIKNSYQDEPLTLNEALMKHQDSRSQRSILLTGEHSLPRFSVLINEPLSYQVSEPISHSLSSQTEQRQNE</sequence>
<name>A0A074ZP43_OPIVI</name>
<dbReference type="OrthoDB" id="6237770at2759"/>
<evidence type="ECO:0000256" key="1">
    <source>
        <dbReference type="SAM" id="MobiDB-lite"/>
    </source>
</evidence>
<dbReference type="RefSeq" id="XP_009167369.1">
    <property type="nucleotide sequence ID" value="XM_009169105.1"/>
</dbReference>
<dbReference type="AlphaFoldDB" id="A0A074ZP43"/>
<evidence type="ECO:0000313" key="4">
    <source>
        <dbReference type="Proteomes" id="UP000054324"/>
    </source>
</evidence>